<feature type="transmembrane region" description="Helical" evidence="7">
    <location>
        <begin position="234"/>
        <end position="255"/>
    </location>
</feature>
<evidence type="ECO:0000256" key="3">
    <source>
        <dbReference type="ARBA" id="ARBA00022737"/>
    </source>
</evidence>
<keyword evidence="2 7" id="KW-0812">Transmembrane</keyword>
<evidence type="ECO:0000256" key="6">
    <source>
        <dbReference type="SAM" id="MobiDB-lite"/>
    </source>
</evidence>
<evidence type="ECO:0000256" key="1">
    <source>
        <dbReference type="ARBA" id="ARBA00004141"/>
    </source>
</evidence>
<feature type="transmembrane region" description="Helical" evidence="7">
    <location>
        <begin position="85"/>
        <end position="110"/>
    </location>
</feature>
<name>A0AAN5CWZ6_9BILA</name>
<feature type="transmembrane region" description="Helical" evidence="7">
    <location>
        <begin position="281"/>
        <end position="301"/>
    </location>
</feature>
<dbReference type="Proteomes" id="UP001328107">
    <property type="component" value="Unassembled WGS sequence"/>
</dbReference>
<comment type="caution">
    <text evidence="8">The sequence shown here is derived from an EMBL/GenBank/DDBJ whole genome shotgun (WGS) entry which is preliminary data.</text>
</comment>
<evidence type="ECO:0000313" key="9">
    <source>
        <dbReference type="Proteomes" id="UP001328107"/>
    </source>
</evidence>
<evidence type="ECO:0008006" key="10">
    <source>
        <dbReference type="Google" id="ProtNLM"/>
    </source>
</evidence>
<dbReference type="PANTHER" id="PTHR45720:SF10">
    <property type="entry name" value="CHLORIDE CHANNEL PROTEIN 2"/>
    <property type="match status" value="1"/>
</dbReference>
<dbReference type="InterPro" id="IPR001807">
    <property type="entry name" value="ClC"/>
</dbReference>
<dbReference type="EMBL" id="BTRK01000005">
    <property type="protein sequence ID" value="GMR52010.1"/>
    <property type="molecule type" value="Genomic_DNA"/>
</dbReference>
<dbReference type="GO" id="GO:0005247">
    <property type="term" value="F:voltage-gated chloride channel activity"/>
    <property type="evidence" value="ECO:0007669"/>
    <property type="project" value="TreeGrafter"/>
</dbReference>
<dbReference type="InterPro" id="IPR050970">
    <property type="entry name" value="Cl_channel_volt-gated"/>
</dbReference>
<dbReference type="FunFam" id="1.10.3080.10:FF:000022">
    <property type="entry name" value="Chloride channel protein"/>
    <property type="match status" value="1"/>
</dbReference>
<dbReference type="InterPro" id="IPR014743">
    <property type="entry name" value="Cl-channel_core"/>
</dbReference>
<keyword evidence="5 7" id="KW-0472">Membrane</keyword>
<dbReference type="GO" id="GO:0005886">
    <property type="term" value="C:plasma membrane"/>
    <property type="evidence" value="ECO:0007669"/>
    <property type="project" value="TreeGrafter"/>
</dbReference>
<dbReference type="Gene3D" id="1.10.3080.10">
    <property type="entry name" value="Clc chloride channel"/>
    <property type="match status" value="1"/>
</dbReference>
<keyword evidence="4 7" id="KW-1133">Transmembrane helix</keyword>
<evidence type="ECO:0000256" key="5">
    <source>
        <dbReference type="ARBA" id="ARBA00023136"/>
    </source>
</evidence>
<feature type="transmembrane region" description="Helical" evidence="7">
    <location>
        <begin position="487"/>
        <end position="507"/>
    </location>
</feature>
<proteinExistence type="predicted"/>
<feature type="transmembrane region" description="Helical" evidence="7">
    <location>
        <begin position="390"/>
        <end position="411"/>
    </location>
</feature>
<evidence type="ECO:0000313" key="8">
    <source>
        <dbReference type="EMBL" id="GMR52010.1"/>
    </source>
</evidence>
<feature type="transmembrane region" description="Helical" evidence="7">
    <location>
        <begin position="144"/>
        <end position="162"/>
    </location>
</feature>
<dbReference type="AlphaFoldDB" id="A0AAN5CWZ6"/>
<evidence type="ECO:0000256" key="4">
    <source>
        <dbReference type="ARBA" id="ARBA00022989"/>
    </source>
</evidence>
<feature type="transmembrane region" description="Helical" evidence="7">
    <location>
        <begin position="44"/>
        <end position="65"/>
    </location>
</feature>
<sequence>MGAICSGKEEPEDSSDANVEKQATGPMETFKAVWSRFRYLTEDWLFLFLLGAIMSVFALILDFLSDQASTFHSWAYDQANQIDIGVWRIFATLGVWTMFFVLMLGFAALLTRLISPPAIGSGIPELKTIFRGVILKEYLTIRTMIAKFIGLAFVLGAGVPLGKEGPLVHMSSVVASQLSRLVHSFQGIYENESRSSEMLAAGCAVGVACAFTAPVGGVLFSIEVTSVFFAVRNYWRGFFAAVCAATITRIVTTLIKDHDLDMNTLYQTHFPTGKAYALQELPVFALIGLVMGFAGAAFILFHRKIILFMRRKSMGVFQRHWMIYPLLVAFVFGIFTYPEALGQFMSGRVKFTKTTTDFFKDCTWSNTTYGDTCDESLTNNWTGLSHQDSIFVNLCIFQIVFFVLSVFCGTLPVPCGSLSAAIGLGAAFGRMIGEIMAVCLDGHIESGGKHQEIYPGVYAVVGAAAFSGSLTQTISISVIMFEVTGQIVCSIPIMIAVIIAVAVSIYLQPSIYDSVIMMKKLPYLPDI</sequence>
<keyword evidence="3" id="KW-0677">Repeat</keyword>
<feature type="region of interest" description="Disordered" evidence="6">
    <location>
        <begin position="1"/>
        <end position="21"/>
    </location>
</feature>
<gene>
    <name evidence="8" type="ORF">PMAYCL1PPCAC_22205</name>
</gene>
<organism evidence="8 9">
    <name type="scientific">Pristionchus mayeri</name>
    <dbReference type="NCBI Taxonomy" id="1317129"/>
    <lineage>
        <taxon>Eukaryota</taxon>
        <taxon>Metazoa</taxon>
        <taxon>Ecdysozoa</taxon>
        <taxon>Nematoda</taxon>
        <taxon>Chromadorea</taxon>
        <taxon>Rhabditida</taxon>
        <taxon>Rhabditina</taxon>
        <taxon>Diplogasteromorpha</taxon>
        <taxon>Diplogasteroidea</taxon>
        <taxon>Neodiplogasteridae</taxon>
        <taxon>Pristionchus</taxon>
    </lineage>
</organism>
<dbReference type="PRINTS" id="PR00762">
    <property type="entry name" value="CLCHANNEL"/>
</dbReference>
<feature type="transmembrane region" description="Helical" evidence="7">
    <location>
        <begin position="199"/>
        <end position="222"/>
    </location>
</feature>
<evidence type="ECO:0000256" key="2">
    <source>
        <dbReference type="ARBA" id="ARBA00022692"/>
    </source>
</evidence>
<dbReference type="CDD" id="cd03683">
    <property type="entry name" value="ClC_1_like"/>
    <property type="match status" value="1"/>
</dbReference>
<feature type="transmembrane region" description="Helical" evidence="7">
    <location>
        <begin position="321"/>
        <end position="338"/>
    </location>
</feature>
<protein>
    <recommendedName>
        <fullName evidence="10">Chloride channel protein</fullName>
    </recommendedName>
</protein>
<evidence type="ECO:0000256" key="7">
    <source>
        <dbReference type="SAM" id="Phobius"/>
    </source>
</evidence>
<feature type="transmembrane region" description="Helical" evidence="7">
    <location>
        <begin position="418"/>
        <end position="437"/>
    </location>
</feature>
<dbReference type="SUPFAM" id="SSF81340">
    <property type="entry name" value="Clc chloride channel"/>
    <property type="match status" value="1"/>
</dbReference>
<reference evidence="9" key="1">
    <citation type="submission" date="2022-10" db="EMBL/GenBank/DDBJ databases">
        <title>Genome assembly of Pristionchus species.</title>
        <authorList>
            <person name="Yoshida K."/>
            <person name="Sommer R.J."/>
        </authorList>
    </citation>
    <scope>NUCLEOTIDE SEQUENCE [LARGE SCALE GENOMIC DNA]</scope>
    <source>
        <strain evidence="9">RS5460</strain>
    </source>
</reference>
<keyword evidence="9" id="KW-1185">Reference proteome</keyword>
<dbReference type="Pfam" id="PF00654">
    <property type="entry name" value="Voltage_CLC"/>
    <property type="match status" value="1"/>
</dbReference>
<feature type="non-terminal residue" evidence="8">
    <location>
        <position position="527"/>
    </location>
</feature>
<feature type="transmembrane region" description="Helical" evidence="7">
    <location>
        <begin position="457"/>
        <end position="480"/>
    </location>
</feature>
<comment type="subcellular location">
    <subcellularLocation>
        <location evidence="1">Membrane</location>
        <topology evidence="1">Multi-pass membrane protein</topology>
    </subcellularLocation>
</comment>
<accession>A0AAN5CWZ6</accession>
<dbReference type="PANTHER" id="PTHR45720">
    <property type="entry name" value="CHLORIDE CHANNEL PROTEIN 2"/>
    <property type="match status" value="1"/>
</dbReference>